<protein>
    <submittedName>
        <fullName evidence="2">Uncharacterized protein</fullName>
    </submittedName>
</protein>
<dbReference type="Proteomes" id="UP000664480">
    <property type="component" value="Unassembled WGS sequence"/>
</dbReference>
<evidence type="ECO:0000256" key="1">
    <source>
        <dbReference type="SAM" id="SignalP"/>
    </source>
</evidence>
<dbReference type="RefSeq" id="WP_206586033.1">
    <property type="nucleotide sequence ID" value="NZ_JAFKCU010000002.1"/>
</dbReference>
<feature type="chain" id="PRO_5047368221" evidence="1">
    <location>
        <begin position="21"/>
        <end position="128"/>
    </location>
</feature>
<accession>A0ABS3CEX3</accession>
<evidence type="ECO:0000313" key="3">
    <source>
        <dbReference type="Proteomes" id="UP000664480"/>
    </source>
</evidence>
<proteinExistence type="predicted"/>
<evidence type="ECO:0000313" key="2">
    <source>
        <dbReference type="EMBL" id="MBN7815355.1"/>
    </source>
</evidence>
<sequence length="128" mass="14395">MKNSFLLLLFFLASFSISLAQSNADKSEKELSTHVSFMNHPLIVISSTDDEAENKVFKAFQFEDGTSQIDWLKPEYIGSMNVLRDNAATDKYGFKGNNGVIEIQLIEGVYRAFPDEIKSKFKTISTGQ</sequence>
<comment type="caution">
    <text evidence="2">The sequence shown here is derived from an EMBL/GenBank/DDBJ whole genome shotgun (WGS) entry which is preliminary data.</text>
</comment>
<name>A0ABS3CEX3_9BACT</name>
<gene>
    <name evidence="2" type="ORF">J0A69_07955</name>
</gene>
<keyword evidence="3" id="KW-1185">Reference proteome</keyword>
<keyword evidence="1" id="KW-0732">Signal</keyword>
<dbReference type="EMBL" id="JAFKCU010000002">
    <property type="protein sequence ID" value="MBN7815355.1"/>
    <property type="molecule type" value="Genomic_DNA"/>
</dbReference>
<feature type="signal peptide" evidence="1">
    <location>
        <begin position="1"/>
        <end position="20"/>
    </location>
</feature>
<organism evidence="2 3">
    <name type="scientific">Algoriphagus pacificus</name>
    <dbReference type="NCBI Taxonomy" id="2811234"/>
    <lineage>
        <taxon>Bacteria</taxon>
        <taxon>Pseudomonadati</taxon>
        <taxon>Bacteroidota</taxon>
        <taxon>Cytophagia</taxon>
        <taxon>Cytophagales</taxon>
        <taxon>Cyclobacteriaceae</taxon>
        <taxon>Algoriphagus</taxon>
    </lineage>
</organism>
<reference evidence="2 3" key="1">
    <citation type="submission" date="2021-03" db="EMBL/GenBank/DDBJ databases">
        <title>novel species isolated from a fishpond in China.</title>
        <authorList>
            <person name="Lu H."/>
            <person name="Cai Z."/>
        </authorList>
    </citation>
    <scope>NUCLEOTIDE SEQUENCE [LARGE SCALE GENOMIC DNA]</scope>
    <source>
        <strain evidence="2 3">YJ13C</strain>
    </source>
</reference>